<gene>
    <name evidence="1" type="ORF">PS854_00040</name>
</gene>
<dbReference type="Proteomes" id="UP000327111">
    <property type="component" value="Unassembled WGS sequence"/>
</dbReference>
<dbReference type="EMBL" id="CABVIF010000001">
    <property type="protein sequence ID" value="VVO46338.1"/>
    <property type="molecule type" value="Genomic_DNA"/>
</dbReference>
<name>A0A5E7G3V3_PSEFL</name>
<evidence type="ECO:0000313" key="2">
    <source>
        <dbReference type="Proteomes" id="UP000327111"/>
    </source>
</evidence>
<organism evidence="1 2">
    <name type="scientific">Pseudomonas fluorescens</name>
    <dbReference type="NCBI Taxonomy" id="294"/>
    <lineage>
        <taxon>Bacteria</taxon>
        <taxon>Pseudomonadati</taxon>
        <taxon>Pseudomonadota</taxon>
        <taxon>Gammaproteobacteria</taxon>
        <taxon>Pseudomonadales</taxon>
        <taxon>Pseudomonadaceae</taxon>
        <taxon>Pseudomonas</taxon>
    </lineage>
</organism>
<reference evidence="1 2" key="1">
    <citation type="submission" date="2019-09" db="EMBL/GenBank/DDBJ databases">
        <authorList>
            <person name="Chandra G."/>
            <person name="Truman W A."/>
        </authorList>
    </citation>
    <scope>NUCLEOTIDE SEQUENCE [LARGE SCALE GENOMIC DNA]</scope>
    <source>
        <strain evidence="1">PS854</strain>
    </source>
</reference>
<accession>A0A5E7G3V3</accession>
<proteinExistence type="predicted"/>
<evidence type="ECO:0000313" key="1">
    <source>
        <dbReference type="EMBL" id="VVO46338.1"/>
    </source>
</evidence>
<protein>
    <submittedName>
        <fullName evidence="1">Uncharacterized protein</fullName>
    </submittedName>
</protein>
<sequence length="32" mass="3388">MNTASIHTMLTTNARAAQGHNGNNWITAATDC</sequence>
<dbReference type="AlphaFoldDB" id="A0A5E7G3V3"/>